<proteinExistence type="predicted"/>
<dbReference type="STRING" id="314285.KT71_18451"/>
<keyword evidence="1" id="KW-0472">Membrane</keyword>
<name>A4ADQ4_9GAMM</name>
<feature type="transmembrane region" description="Helical" evidence="1">
    <location>
        <begin position="37"/>
        <end position="54"/>
    </location>
</feature>
<evidence type="ECO:0000313" key="3">
    <source>
        <dbReference type="EMBL" id="EAQ95862.2"/>
    </source>
</evidence>
<accession>A4ADQ4</accession>
<dbReference type="InterPro" id="IPR006869">
    <property type="entry name" value="DUF547"/>
</dbReference>
<dbReference type="eggNOG" id="COG0398">
    <property type="taxonomic scope" value="Bacteria"/>
</dbReference>
<keyword evidence="4" id="KW-1185">Reference proteome</keyword>
<organism evidence="3 4">
    <name type="scientific">Congregibacter litoralis KT71</name>
    <dbReference type="NCBI Taxonomy" id="314285"/>
    <lineage>
        <taxon>Bacteria</taxon>
        <taxon>Pseudomonadati</taxon>
        <taxon>Pseudomonadota</taxon>
        <taxon>Gammaproteobacteria</taxon>
        <taxon>Cellvibrionales</taxon>
        <taxon>Halieaceae</taxon>
        <taxon>Congregibacter</taxon>
    </lineage>
</organism>
<dbReference type="AlphaFoldDB" id="A4ADQ4"/>
<feature type="domain" description="DUF547" evidence="2">
    <location>
        <begin position="119"/>
        <end position="231"/>
    </location>
</feature>
<dbReference type="EMBL" id="AAOA02000001">
    <property type="protein sequence ID" value="EAQ95862.2"/>
    <property type="molecule type" value="Genomic_DNA"/>
</dbReference>
<dbReference type="Pfam" id="PF04784">
    <property type="entry name" value="DUF547"/>
    <property type="match status" value="1"/>
</dbReference>
<dbReference type="Proteomes" id="UP000019205">
    <property type="component" value="Chromosome"/>
</dbReference>
<comment type="caution">
    <text evidence="3">The sequence shown here is derived from an EMBL/GenBank/DDBJ whole genome shotgun (WGS) entry which is preliminary data.</text>
</comment>
<sequence>MWLMTTKNNEGVAPRETAEAASIQNARRHAKYRRRSAGALSAVVAGFLCSLMLIPTPSRAEAPDDVLHASWNTLLQSCVEDTEDGYSTAVNYDCFASKESALDGYLHALKAVSKDELLGLNDHRQLAFLINAYNAWTVKLILNNWPGVDSIRDLGSLLLSPWKKSFIPLLGGIVSLDDIEHGMIREPGRFDDPRIHFAVNCASIGCPALRREAYRGEVLDSQLEEQTRSFLGDPSRNRLRGDELEISSIFKWYRDDFEQGWRGAESLELFLARYAGALNLSSQQLVQLEKGDIDIEFLAYDWRLNQTP</sequence>
<dbReference type="PANTHER" id="PTHR46361:SF3">
    <property type="entry name" value="ELECTRON CARRIER_ PROTEIN DISULFIDE OXIDOREDUCTASE"/>
    <property type="match status" value="1"/>
</dbReference>
<reference evidence="3 4" key="2">
    <citation type="journal article" date="2009" name="PLoS ONE">
        <title>The photosynthetic apparatus and its regulation in the aerobic gammaproteobacterium Congregibacter litoralis gen. nov., sp. nov.</title>
        <authorList>
            <person name="Spring S."/>
            <person name="Lunsdorf H."/>
            <person name="Fuchs B.M."/>
            <person name="Tindall B.J."/>
        </authorList>
    </citation>
    <scope>NUCLEOTIDE SEQUENCE [LARGE SCALE GENOMIC DNA]</scope>
    <source>
        <strain evidence="3">KT71</strain>
    </source>
</reference>
<dbReference type="HOGENOM" id="CLU_054137_1_2_6"/>
<keyword evidence="1" id="KW-0812">Transmembrane</keyword>
<evidence type="ECO:0000256" key="1">
    <source>
        <dbReference type="SAM" id="Phobius"/>
    </source>
</evidence>
<reference evidence="3 4" key="1">
    <citation type="journal article" date="2007" name="Proc. Natl. Acad. Sci. U.S.A.">
        <title>Characterization of a marine gammaproteobacterium capable of aerobic anoxygenic photosynthesis.</title>
        <authorList>
            <person name="Fuchs B.M."/>
            <person name="Spring S."/>
            <person name="Teeling H."/>
            <person name="Quast C."/>
            <person name="Wulf J."/>
            <person name="Schattenhofer M."/>
            <person name="Yan S."/>
            <person name="Ferriera S."/>
            <person name="Johnson J."/>
            <person name="Glockner F.O."/>
            <person name="Amann R."/>
        </authorList>
    </citation>
    <scope>NUCLEOTIDE SEQUENCE [LARGE SCALE GENOMIC DNA]</scope>
    <source>
        <strain evidence="3">KT71</strain>
    </source>
</reference>
<keyword evidence="1" id="KW-1133">Transmembrane helix</keyword>
<evidence type="ECO:0000313" key="4">
    <source>
        <dbReference type="Proteomes" id="UP000019205"/>
    </source>
</evidence>
<protein>
    <recommendedName>
        <fullName evidence="2">DUF547 domain-containing protein</fullName>
    </recommendedName>
</protein>
<dbReference type="PANTHER" id="PTHR46361">
    <property type="entry name" value="ELECTRON CARRIER/ PROTEIN DISULFIDE OXIDOREDUCTASE"/>
    <property type="match status" value="1"/>
</dbReference>
<gene>
    <name evidence="3" type="ORF">KT71_18451</name>
</gene>
<evidence type="ECO:0000259" key="2">
    <source>
        <dbReference type="Pfam" id="PF04784"/>
    </source>
</evidence>